<feature type="transmembrane region" description="Helical" evidence="1">
    <location>
        <begin position="37"/>
        <end position="58"/>
    </location>
</feature>
<dbReference type="AlphaFoldDB" id="A0A5N5IUV5"/>
<organism evidence="2 3">
    <name type="scientific">Flagellimonas hadalis</name>
    <dbReference type="NCBI Taxonomy" id="2597517"/>
    <lineage>
        <taxon>Bacteria</taxon>
        <taxon>Pseudomonadati</taxon>
        <taxon>Bacteroidota</taxon>
        <taxon>Flavobacteriia</taxon>
        <taxon>Flavobacteriales</taxon>
        <taxon>Flavobacteriaceae</taxon>
        <taxon>Flagellimonas</taxon>
    </lineage>
</organism>
<keyword evidence="1" id="KW-0812">Transmembrane</keyword>
<gene>
    <name evidence="2" type="ORF">FOT42_014065</name>
</gene>
<evidence type="ECO:0000313" key="2">
    <source>
        <dbReference type="EMBL" id="KAB5486114.1"/>
    </source>
</evidence>
<reference evidence="2" key="1">
    <citation type="submission" date="2019-10" db="EMBL/GenBank/DDBJ databases">
        <title>Muricauda hadale sp. nov., a piezophilic bacterium isolated from hadopelagic water of the Mariana Trench.</title>
        <authorList>
            <person name="Wei Y."/>
        </authorList>
    </citation>
    <scope>NUCLEOTIDE SEQUENCE [LARGE SCALE GENOMIC DNA]</scope>
    <source>
        <strain evidence="2">MT-229</strain>
    </source>
</reference>
<accession>A0A5N5IUV5</accession>
<keyword evidence="3" id="KW-1185">Reference proteome</keyword>
<dbReference type="EMBL" id="VNIK02000010">
    <property type="protein sequence ID" value="KAB5486114.1"/>
    <property type="molecule type" value="Genomic_DNA"/>
</dbReference>
<feature type="transmembrane region" description="Helical" evidence="1">
    <location>
        <begin position="94"/>
        <end position="114"/>
    </location>
</feature>
<protein>
    <submittedName>
        <fullName evidence="2">Uncharacterized protein</fullName>
    </submittedName>
</protein>
<feature type="transmembrane region" description="Helical" evidence="1">
    <location>
        <begin position="70"/>
        <end position="88"/>
    </location>
</feature>
<evidence type="ECO:0000313" key="3">
    <source>
        <dbReference type="Proteomes" id="UP000319204"/>
    </source>
</evidence>
<dbReference type="Proteomes" id="UP000319204">
    <property type="component" value="Unassembled WGS sequence"/>
</dbReference>
<sequence length="115" mass="12672">MKHSTTIPMTHSGTDYKSSIIKGLYNRLLIEFKKDQLGYSTIAIIGQSCLGSAAAMVLLMGSMQMAVKMILLFFVTIFCMAFNGAVLAQLKVKVTFNILIFSILFSALVILSHLF</sequence>
<comment type="caution">
    <text evidence="2">The sequence shown here is derived from an EMBL/GenBank/DDBJ whole genome shotgun (WGS) entry which is preliminary data.</text>
</comment>
<evidence type="ECO:0000256" key="1">
    <source>
        <dbReference type="SAM" id="Phobius"/>
    </source>
</evidence>
<name>A0A5N5IUV5_9FLAO</name>
<dbReference type="OrthoDB" id="1467832at2"/>
<proteinExistence type="predicted"/>
<keyword evidence="1" id="KW-0472">Membrane</keyword>
<keyword evidence="1" id="KW-1133">Transmembrane helix</keyword>